<dbReference type="EMBL" id="CYZU01000006">
    <property type="protein sequence ID" value="CUN97710.1"/>
    <property type="molecule type" value="Genomic_DNA"/>
</dbReference>
<dbReference type="STRING" id="39482.ERS852491_00968"/>
<protein>
    <submittedName>
        <fullName evidence="1">Uncharacterized protein</fullName>
    </submittedName>
</protein>
<name>A0A174BD57_9FIRM</name>
<dbReference type="RefSeq" id="WP_003433178.1">
    <property type="nucleotide sequence ID" value="NZ_CYZU01000006.1"/>
</dbReference>
<evidence type="ECO:0000313" key="1">
    <source>
        <dbReference type="EMBL" id="CUN97710.1"/>
    </source>
</evidence>
<gene>
    <name evidence="1" type="ORF">ERS852491_00968</name>
</gene>
<organism evidence="1 2">
    <name type="scientific">Faecalicatena contorta</name>
    <dbReference type="NCBI Taxonomy" id="39482"/>
    <lineage>
        <taxon>Bacteria</taxon>
        <taxon>Bacillati</taxon>
        <taxon>Bacillota</taxon>
        <taxon>Clostridia</taxon>
        <taxon>Lachnospirales</taxon>
        <taxon>Lachnospiraceae</taxon>
        <taxon>Faecalicatena</taxon>
    </lineage>
</organism>
<evidence type="ECO:0000313" key="2">
    <source>
        <dbReference type="Proteomes" id="UP000095544"/>
    </source>
</evidence>
<dbReference type="Proteomes" id="UP000095544">
    <property type="component" value="Unassembled WGS sequence"/>
</dbReference>
<reference evidence="1 2" key="1">
    <citation type="submission" date="2015-09" db="EMBL/GenBank/DDBJ databases">
        <authorList>
            <consortium name="Pathogen Informatics"/>
        </authorList>
    </citation>
    <scope>NUCLEOTIDE SEQUENCE [LARGE SCALE GENOMIC DNA]</scope>
    <source>
        <strain evidence="1 2">2789STDY5834876</strain>
    </source>
</reference>
<dbReference type="GeneID" id="83004700"/>
<dbReference type="OrthoDB" id="2048355at2"/>
<sequence length="112" mass="13184">MNEIDLKELFKVAVETLREQTIHSLLEADMTYQKDSENEGIAERDYLQLDLTTEQRKVCNRLLECRDKEDCEYATHSYIAGLYDAFRIMAVLFPDKWDTDNIRELFAAKVNN</sequence>
<proteinExistence type="predicted"/>
<accession>A0A174BD57</accession>
<dbReference type="AlphaFoldDB" id="A0A174BD57"/>